<keyword evidence="2" id="KW-1133">Transmembrane helix</keyword>
<evidence type="ECO:0000256" key="2">
    <source>
        <dbReference type="SAM" id="Phobius"/>
    </source>
</evidence>
<organism evidence="3 4">
    <name type="scientific">Pycnococcus provasolii</name>
    <dbReference type="NCBI Taxonomy" id="41880"/>
    <lineage>
        <taxon>Eukaryota</taxon>
        <taxon>Viridiplantae</taxon>
        <taxon>Chlorophyta</taxon>
        <taxon>Pseudoscourfieldiophyceae</taxon>
        <taxon>Pseudoscourfieldiales</taxon>
        <taxon>Pycnococcaceae</taxon>
        <taxon>Pycnococcus</taxon>
    </lineage>
</organism>
<protein>
    <submittedName>
        <fullName evidence="3">Uncharacterized protein</fullName>
    </submittedName>
</protein>
<accession>A0A830HJG3</accession>
<dbReference type="Proteomes" id="UP000660262">
    <property type="component" value="Unassembled WGS sequence"/>
</dbReference>
<gene>
    <name evidence="3" type="ORF">PPROV_000625800</name>
</gene>
<dbReference type="EMBL" id="BNJQ01000017">
    <property type="protein sequence ID" value="GHP07516.1"/>
    <property type="molecule type" value="Genomic_DNA"/>
</dbReference>
<proteinExistence type="predicted"/>
<keyword evidence="2" id="KW-0812">Transmembrane</keyword>
<evidence type="ECO:0000256" key="1">
    <source>
        <dbReference type="SAM" id="MobiDB-lite"/>
    </source>
</evidence>
<evidence type="ECO:0000313" key="3">
    <source>
        <dbReference type="EMBL" id="GHP07516.1"/>
    </source>
</evidence>
<feature type="region of interest" description="Disordered" evidence="1">
    <location>
        <begin position="136"/>
        <end position="160"/>
    </location>
</feature>
<name>A0A830HJG3_9CHLO</name>
<evidence type="ECO:0000313" key="4">
    <source>
        <dbReference type="Proteomes" id="UP000660262"/>
    </source>
</evidence>
<feature type="transmembrane region" description="Helical" evidence="2">
    <location>
        <begin position="20"/>
        <end position="42"/>
    </location>
</feature>
<sequence>MSASSMSVSASSVLPPTPLSASAVAFAYMVLVFSIGQVLITLMRTAAPTFTPGRALWRLVFGHEDNHTWPKSLSGVHKLSMLSVDPLLHKETSRRIRKTRAVTPHRGSRVLSKQAGGLVGFVARIFRSIAAQDAAEVTPRGSVKLSPGGSSNGDWPEEEQ</sequence>
<keyword evidence="2" id="KW-0472">Membrane</keyword>
<reference evidence="3" key="1">
    <citation type="submission" date="2020-10" db="EMBL/GenBank/DDBJ databases">
        <title>Unveiling of a novel bifunctional photoreceptor, Dualchrome1, isolated from a cosmopolitan green alga.</title>
        <authorList>
            <person name="Suzuki S."/>
            <person name="Kawachi M."/>
        </authorList>
    </citation>
    <scope>NUCLEOTIDE SEQUENCE</scope>
    <source>
        <strain evidence="3">NIES 2893</strain>
    </source>
</reference>
<comment type="caution">
    <text evidence="3">The sequence shown here is derived from an EMBL/GenBank/DDBJ whole genome shotgun (WGS) entry which is preliminary data.</text>
</comment>
<keyword evidence="4" id="KW-1185">Reference proteome</keyword>
<dbReference type="AlphaFoldDB" id="A0A830HJG3"/>